<protein>
    <submittedName>
        <fullName evidence="2">Uncharacterized protein</fullName>
    </submittedName>
</protein>
<reference evidence="3" key="1">
    <citation type="journal article" date="2015" name="Proc. Natl. Acad. Sci. U.S.A.">
        <title>Genome sequencing of adzuki bean (Vigna angularis) provides insight into high starch and low fat accumulation and domestication.</title>
        <authorList>
            <person name="Yang K."/>
            <person name="Tian Z."/>
            <person name="Chen C."/>
            <person name="Luo L."/>
            <person name="Zhao B."/>
            <person name="Wang Z."/>
            <person name="Yu L."/>
            <person name="Li Y."/>
            <person name="Sun Y."/>
            <person name="Li W."/>
            <person name="Chen Y."/>
            <person name="Li Y."/>
            <person name="Zhang Y."/>
            <person name="Ai D."/>
            <person name="Zhao J."/>
            <person name="Shang C."/>
            <person name="Ma Y."/>
            <person name="Wu B."/>
            <person name="Wang M."/>
            <person name="Gao L."/>
            <person name="Sun D."/>
            <person name="Zhang P."/>
            <person name="Guo F."/>
            <person name="Wang W."/>
            <person name="Li Y."/>
            <person name="Wang J."/>
            <person name="Varshney R.K."/>
            <person name="Wang J."/>
            <person name="Ling H.Q."/>
            <person name="Wan P."/>
        </authorList>
    </citation>
    <scope>NUCLEOTIDE SEQUENCE</scope>
    <source>
        <strain evidence="3">cv. Jingnong 6</strain>
    </source>
</reference>
<evidence type="ECO:0000256" key="1">
    <source>
        <dbReference type="SAM" id="MobiDB-lite"/>
    </source>
</evidence>
<gene>
    <name evidence="2" type="ORF">LR48_Vigan04g167600</name>
</gene>
<dbReference type="Proteomes" id="UP000053144">
    <property type="component" value="Chromosome 4"/>
</dbReference>
<name>A0A0L9UFI1_PHAAN</name>
<dbReference type="Gramene" id="KOM41478">
    <property type="protein sequence ID" value="KOM41478"/>
    <property type="gene ID" value="LR48_Vigan04g167600"/>
</dbReference>
<accession>A0A0L9UFI1</accession>
<organism evidence="2 3">
    <name type="scientific">Phaseolus angularis</name>
    <name type="common">Azuki bean</name>
    <name type="synonym">Vigna angularis</name>
    <dbReference type="NCBI Taxonomy" id="3914"/>
    <lineage>
        <taxon>Eukaryota</taxon>
        <taxon>Viridiplantae</taxon>
        <taxon>Streptophyta</taxon>
        <taxon>Embryophyta</taxon>
        <taxon>Tracheophyta</taxon>
        <taxon>Spermatophyta</taxon>
        <taxon>Magnoliopsida</taxon>
        <taxon>eudicotyledons</taxon>
        <taxon>Gunneridae</taxon>
        <taxon>Pentapetalae</taxon>
        <taxon>rosids</taxon>
        <taxon>fabids</taxon>
        <taxon>Fabales</taxon>
        <taxon>Fabaceae</taxon>
        <taxon>Papilionoideae</taxon>
        <taxon>50 kb inversion clade</taxon>
        <taxon>NPAAA clade</taxon>
        <taxon>indigoferoid/millettioid clade</taxon>
        <taxon>Phaseoleae</taxon>
        <taxon>Vigna</taxon>
    </lineage>
</organism>
<feature type="region of interest" description="Disordered" evidence="1">
    <location>
        <begin position="160"/>
        <end position="182"/>
    </location>
</feature>
<proteinExistence type="predicted"/>
<dbReference type="AlphaFoldDB" id="A0A0L9UFI1"/>
<dbReference type="EMBL" id="CM003374">
    <property type="protein sequence ID" value="KOM41478.1"/>
    <property type="molecule type" value="Genomic_DNA"/>
</dbReference>
<evidence type="ECO:0000313" key="2">
    <source>
        <dbReference type="EMBL" id="KOM41478.1"/>
    </source>
</evidence>
<sequence length="182" mass="20133">MSSFGTIKLFTFKQLIRGAHPAGGERDEEKGQQRELGGVVGAAGGLDAYVSEDLLLIGDDLEELTMKARGRWLRRSGDGGVIKGFCCRVAGPVMVMEEGACARRTMVMAARDLEWLRLRSPVDGHGCVHGGEDEDMVAESMEFGRERRRCGGGLWVCEWRNREGDGGKDERNRESAREKEEL</sequence>
<evidence type="ECO:0000313" key="3">
    <source>
        <dbReference type="Proteomes" id="UP000053144"/>
    </source>
</evidence>